<organism evidence="2 4">
    <name type="scientific">Chitinophaga sancti</name>
    <dbReference type="NCBI Taxonomy" id="1004"/>
    <lineage>
        <taxon>Bacteria</taxon>
        <taxon>Pseudomonadati</taxon>
        <taxon>Bacteroidota</taxon>
        <taxon>Chitinophagia</taxon>
        <taxon>Chitinophagales</taxon>
        <taxon>Chitinophagaceae</taxon>
        <taxon>Chitinophaga</taxon>
    </lineage>
</organism>
<dbReference type="Proteomes" id="UP000183788">
    <property type="component" value="Unassembled WGS sequence"/>
</dbReference>
<dbReference type="EMBL" id="FPIZ01000012">
    <property type="protein sequence ID" value="SFW71575.1"/>
    <property type="molecule type" value="Genomic_DNA"/>
</dbReference>
<dbReference type="EMBL" id="CP140154">
    <property type="protein sequence ID" value="WQG87241.1"/>
    <property type="molecule type" value="Genomic_DNA"/>
</dbReference>
<dbReference type="RefSeq" id="WP_072362796.1">
    <property type="nucleotide sequence ID" value="NZ_CBHWAX010000001.1"/>
</dbReference>
<proteinExistence type="predicted"/>
<protein>
    <submittedName>
        <fullName evidence="3">Gliding motility lipoprotein GldD</fullName>
    </submittedName>
    <submittedName>
        <fullName evidence="2">Gliding motility-associated lipoprotein GldD</fullName>
    </submittedName>
</protein>
<feature type="chain" id="PRO_5012543607" evidence="1">
    <location>
        <begin position="32"/>
        <end position="218"/>
    </location>
</feature>
<evidence type="ECO:0000313" key="3">
    <source>
        <dbReference type="EMBL" id="WQG87241.1"/>
    </source>
</evidence>
<reference evidence="3 5" key="2">
    <citation type="submission" date="2023-11" db="EMBL/GenBank/DDBJ databases">
        <title>MicrobeMod: A computational toolkit for identifying prokaryotic methylation and restriction-modification with nanopore sequencing.</title>
        <authorList>
            <person name="Crits-Christoph A."/>
            <person name="Kang S.C."/>
            <person name="Lee H."/>
            <person name="Ostrov N."/>
        </authorList>
    </citation>
    <scope>NUCLEOTIDE SEQUENCE [LARGE SCALE GENOMIC DNA]</scope>
    <source>
        <strain evidence="3 5">ATCC 23090</strain>
    </source>
</reference>
<dbReference type="AlphaFoldDB" id="A0A1K1RHB4"/>
<keyword evidence="2" id="KW-0449">Lipoprotein</keyword>
<dbReference type="Pfam" id="PF25593">
    <property type="entry name" value="GldD_lipo"/>
    <property type="match status" value="1"/>
</dbReference>
<dbReference type="InterPro" id="IPR019850">
    <property type="entry name" value="GldD-like"/>
</dbReference>
<evidence type="ECO:0000313" key="2">
    <source>
        <dbReference type="EMBL" id="SFW71575.1"/>
    </source>
</evidence>
<evidence type="ECO:0000256" key="1">
    <source>
        <dbReference type="SAM" id="SignalP"/>
    </source>
</evidence>
<dbReference type="STRING" id="1004.SAMN05661012_03791"/>
<keyword evidence="1" id="KW-0732">Signal</keyword>
<evidence type="ECO:0000313" key="5">
    <source>
        <dbReference type="Proteomes" id="UP001326715"/>
    </source>
</evidence>
<feature type="signal peptide" evidence="1">
    <location>
        <begin position="1"/>
        <end position="31"/>
    </location>
</feature>
<evidence type="ECO:0000313" key="4">
    <source>
        <dbReference type="Proteomes" id="UP000183788"/>
    </source>
</evidence>
<name>A0A1K1RHB4_9BACT</name>
<keyword evidence="5" id="KW-1185">Reference proteome</keyword>
<sequence length="218" mass="25466">MNCKRKRSLSPVSARLKGCFMLLLLPLLYTACDQTYTPKPRGYFQINFPKRQYRVFDQPGYPYTFEYPVYANIVKDSLFFGQKTENPYWINVEFPTLNGKIYMSYKEIGKGENDFQKLVNDAFKMTYKHTYKAEYIEEKSIGNPDRQVFGLFYDVGGNAASAKQFYVTDSVKHFLRGALYFDAAPNADSLAPVHKFLQEDMLHLVETLKWRQTPNRTM</sequence>
<reference evidence="2 4" key="1">
    <citation type="submission" date="2016-11" db="EMBL/GenBank/DDBJ databases">
        <authorList>
            <person name="Jaros S."/>
            <person name="Januszkiewicz K."/>
            <person name="Wedrychowicz H."/>
        </authorList>
    </citation>
    <scope>NUCLEOTIDE SEQUENCE [LARGE SCALE GENOMIC DNA]</scope>
    <source>
        <strain evidence="2 4">DSM 784</strain>
    </source>
</reference>
<dbReference type="NCBIfam" id="TIGR03512">
    <property type="entry name" value="GldD_lipo"/>
    <property type="match status" value="1"/>
</dbReference>
<gene>
    <name evidence="3" type="primary">gldD</name>
    <name evidence="2" type="ORF">SAMN05661012_03791</name>
    <name evidence="3" type="ORF">SR876_20170</name>
</gene>
<dbReference type="OrthoDB" id="679501at2"/>
<dbReference type="Proteomes" id="UP001326715">
    <property type="component" value="Chromosome"/>
</dbReference>
<accession>A0A1K1RHB4</accession>